<evidence type="ECO:0000259" key="1">
    <source>
        <dbReference type="Pfam" id="PF03732"/>
    </source>
</evidence>
<dbReference type="InterPro" id="IPR005162">
    <property type="entry name" value="Retrotrans_gag_dom"/>
</dbReference>
<reference evidence="2 3" key="2">
    <citation type="journal article" date="2017" name="Nature">
        <title>The Apostasia genome and the evolution of orchids.</title>
        <authorList>
            <person name="Zhang G.Q."/>
            <person name="Liu K.W."/>
            <person name="Li Z."/>
            <person name="Lohaus R."/>
            <person name="Hsiao Y.Y."/>
            <person name="Niu S.C."/>
            <person name="Wang J.Y."/>
            <person name="Lin Y.C."/>
            <person name="Xu Q."/>
            <person name="Chen L.J."/>
            <person name="Yoshida K."/>
            <person name="Fujiwara S."/>
            <person name="Wang Z.W."/>
            <person name="Zhang Y.Q."/>
            <person name="Mitsuda N."/>
            <person name="Wang M."/>
            <person name="Liu G.H."/>
            <person name="Pecoraro L."/>
            <person name="Huang H.X."/>
            <person name="Xiao X.J."/>
            <person name="Lin M."/>
            <person name="Wu X.Y."/>
            <person name="Wu W.L."/>
            <person name="Chen Y.Y."/>
            <person name="Chang S.B."/>
            <person name="Sakamoto S."/>
            <person name="Ohme-Takagi M."/>
            <person name="Yagi M."/>
            <person name="Zeng S.J."/>
            <person name="Shen C.Y."/>
            <person name="Yeh C.M."/>
            <person name="Luo Y.B."/>
            <person name="Tsai W.C."/>
            <person name="Van de Peer Y."/>
            <person name="Liu Z.J."/>
        </authorList>
    </citation>
    <scope>NUCLEOTIDE SEQUENCE [LARGE SCALE GENOMIC DNA]</scope>
    <source>
        <tissue evidence="2">The whole plant</tissue>
    </source>
</reference>
<reference evidence="2 3" key="1">
    <citation type="journal article" date="2016" name="Sci. Rep.">
        <title>The Dendrobium catenatum Lindl. genome sequence provides insights into polysaccharide synthase, floral development and adaptive evolution.</title>
        <authorList>
            <person name="Zhang G.Q."/>
            <person name="Xu Q."/>
            <person name="Bian C."/>
            <person name="Tsai W.C."/>
            <person name="Yeh C.M."/>
            <person name="Liu K.W."/>
            <person name="Yoshida K."/>
            <person name="Zhang L.S."/>
            <person name="Chang S.B."/>
            <person name="Chen F."/>
            <person name="Shi Y."/>
            <person name="Su Y.Y."/>
            <person name="Zhang Y.Q."/>
            <person name="Chen L.J."/>
            <person name="Yin Y."/>
            <person name="Lin M."/>
            <person name="Huang H."/>
            <person name="Deng H."/>
            <person name="Wang Z.W."/>
            <person name="Zhu S.L."/>
            <person name="Zhao X."/>
            <person name="Deng C."/>
            <person name="Niu S.C."/>
            <person name="Huang J."/>
            <person name="Wang M."/>
            <person name="Liu G.H."/>
            <person name="Yang H.J."/>
            <person name="Xiao X.J."/>
            <person name="Hsiao Y.Y."/>
            <person name="Wu W.L."/>
            <person name="Chen Y.Y."/>
            <person name="Mitsuda N."/>
            <person name="Ohme-Takagi M."/>
            <person name="Luo Y.B."/>
            <person name="Van de Peer Y."/>
            <person name="Liu Z.J."/>
        </authorList>
    </citation>
    <scope>NUCLEOTIDE SEQUENCE [LARGE SCALE GENOMIC DNA]</scope>
    <source>
        <tissue evidence="2">The whole plant</tissue>
    </source>
</reference>
<evidence type="ECO:0000313" key="2">
    <source>
        <dbReference type="EMBL" id="PKU72216.1"/>
    </source>
</evidence>
<evidence type="ECO:0000313" key="3">
    <source>
        <dbReference type="Proteomes" id="UP000233837"/>
    </source>
</evidence>
<accession>A0A2I0W970</accession>
<keyword evidence="3" id="KW-1185">Reference proteome</keyword>
<name>A0A2I0W970_9ASPA</name>
<sequence length="58" mass="6801">MQEAFIKFEQGRKTVMQYEAEFTALARYASHLISTAEEKCCRFLQGLNRELRHPLVPL</sequence>
<dbReference type="AlphaFoldDB" id="A0A2I0W970"/>
<proteinExistence type="predicted"/>
<protein>
    <recommendedName>
        <fullName evidence="1">Retrotransposon gag domain-containing protein</fullName>
    </recommendedName>
</protein>
<dbReference type="Pfam" id="PF03732">
    <property type="entry name" value="Retrotrans_gag"/>
    <property type="match status" value="1"/>
</dbReference>
<organism evidence="2 3">
    <name type="scientific">Dendrobium catenatum</name>
    <dbReference type="NCBI Taxonomy" id="906689"/>
    <lineage>
        <taxon>Eukaryota</taxon>
        <taxon>Viridiplantae</taxon>
        <taxon>Streptophyta</taxon>
        <taxon>Embryophyta</taxon>
        <taxon>Tracheophyta</taxon>
        <taxon>Spermatophyta</taxon>
        <taxon>Magnoliopsida</taxon>
        <taxon>Liliopsida</taxon>
        <taxon>Asparagales</taxon>
        <taxon>Orchidaceae</taxon>
        <taxon>Epidendroideae</taxon>
        <taxon>Malaxideae</taxon>
        <taxon>Dendrobiinae</taxon>
        <taxon>Dendrobium</taxon>
    </lineage>
</organism>
<dbReference type="EMBL" id="KZ502843">
    <property type="protein sequence ID" value="PKU72216.1"/>
    <property type="molecule type" value="Genomic_DNA"/>
</dbReference>
<feature type="domain" description="Retrotransposon gag" evidence="1">
    <location>
        <begin position="1"/>
        <end position="49"/>
    </location>
</feature>
<gene>
    <name evidence="2" type="ORF">MA16_Dca006809</name>
</gene>
<dbReference type="Proteomes" id="UP000233837">
    <property type="component" value="Unassembled WGS sequence"/>
</dbReference>